<evidence type="ECO:0008006" key="4">
    <source>
        <dbReference type="Google" id="ProtNLM"/>
    </source>
</evidence>
<dbReference type="Proteomes" id="UP000236752">
    <property type="component" value="Unassembled WGS sequence"/>
</dbReference>
<reference evidence="2 3" key="1">
    <citation type="submission" date="2016-10" db="EMBL/GenBank/DDBJ databases">
        <authorList>
            <person name="de Groot N.N."/>
        </authorList>
    </citation>
    <scope>NUCLEOTIDE SEQUENCE [LARGE SCALE GENOMIC DNA]</scope>
    <source>
        <strain evidence="2 3">DSM 26915</strain>
    </source>
</reference>
<feature type="chain" id="PRO_5009285035" description="DUF2927 domain-containing protein" evidence="1">
    <location>
        <begin position="20"/>
        <end position="328"/>
    </location>
</feature>
<gene>
    <name evidence="2" type="ORF">SAMN04488045_0627</name>
</gene>
<evidence type="ECO:0000256" key="1">
    <source>
        <dbReference type="SAM" id="SignalP"/>
    </source>
</evidence>
<sequence>MKMERIGKWLATGSLLALAACTDPFLSPEQEAPAPTKVAPVAPEPVVVAPKEPSARSLELAAYYSKVETSLVGQGLMRTDGGGPDTPITDTTLIQNFEAIAIREEYERGAGLRPSSSSTGRIKKWAKPVRVSVEFGASVSDDQKAREKGTVSRYVSRLARVTGHSISMSDANANFHVLVMGEDDRNQMLPRIQELVPDIDRASLSVFQTLPRSIHCLVIAFSDQPGGYAYGQAIALIRAEHPPLLMKSCIHEEIAQGLGLANDSPRARPSIFNDDDEFALLTTHDEYLLKILYDPALTPGMTPEQAMPIVRRLAPRLTGDQIASVGPS</sequence>
<dbReference type="InterPro" id="IPR021323">
    <property type="entry name" value="DUF2927"/>
</dbReference>
<dbReference type="PROSITE" id="PS51257">
    <property type="entry name" value="PROKAR_LIPOPROTEIN"/>
    <property type="match status" value="1"/>
</dbReference>
<protein>
    <recommendedName>
        <fullName evidence="4">DUF2927 domain-containing protein</fullName>
    </recommendedName>
</protein>
<feature type="signal peptide" evidence="1">
    <location>
        <begin position="1"/>
        <end position="19"/>
    </location>
</feature>
<dbReference type="AlphaFoldDB" id="A0A1H5THV0"/>
<dbReference type="RefSeq" id="WP_234994661.1">
    <property type="nucleotide sequence ID" value="NZ_FNUZ01000001.1"/>
</dbReference>
<dbReference type="Pfam" id="PF11150">
    <property type="entry name" value="DUF2927"/>
    <property type="match status" value="1"/>
</dbReference>
<keyword evidence="3" id="KW-1185">Reference proteome</keyword>
<name>A0A1H5THV0_9RHOB</name>
<keyword evidence="1" id="KW-0732">Signal</keyword>
<evidence type="ECO:0000313" key="2">
    <source>
        <dbReference type="EMBL" id="SEF62385.1"/>
    </source>
</evidence>
<proteinExistence type="predicted"/>
<evidence type="ECO:0000313" key="3">
    <source>
        <dbReference type="Proteomes" id="UP000236752"/>
    </source>
</evidence>
<organism evidence="2 3">
    <name type="scientific">Thalassococcus halodurans</name>
    <dbReference type="NCBI Taxonomy" id="373675"/>
    <lineage>
        <taxon>Bacteria</taxon>
        <taxon>Pseudomonadati</taxon>
        <taxon>Pseudomonadota</taxon>
        <taxon>Alphaproteobacteria</taxon>
        <taxon>Rhodobacterales</taxon>
        <taxon>Roseobacteraceae</taxon>
        <taxon>Thalassococcus</taxon>
    </lineage>
</organism>
<accession>A0A1H5THV0</accession>
<dbReference type="EMBL" id="FNUZ01000001">
    <property type="protein sequence ID" value="SEF62385.1"/>
    <property type="molecule type" value="Genomic_DNA"/>
</dbReference>